<gene>
    <name evidence="2" type="ORF">SAMN04488523_11563</name>
</gene>
<feature type="chain" id="PRO_5011652630" evidence="1">
    <location>
        <begin position="21"/>
        <end position="279"/>
    </location>
</feature>
<keyword evidence="1" id="KW-0732">Signal</keyword>
<reference evidence="2 3" key="1">
    <citation type="submission" date="2016-10" db="EMBL/GenBank/DDBJ databases">
        <authorList>
            <person name="de Groot N.N."/>
        </authorList>
    </citation>
    <scope>NUCLEOTIDE SEQUENCE [LARGE SCALE GENOMIC DNA]</scope>
    <source>
        <strain evidence="2 3">DSM 11443</strain>
    </source>
</reference>
<dbReference type="EMBL" id="FOMW01000015">
    <property type="protein sequence ID" value="SFF03084.1"/>
    <property type="molecule type" value="Genomic_DNA"/>
</dbReference>
<dbReference type="STRING" id="74348.SAMN04488523_11563"/>
<proteinExistence type="predicted"/>
<dbReference type="RefSeq" id="WP_093925094.1">
    <property type="nucleotide sequence ID" value="NZ_FOMW01000015.1"/>
</dbReference>
<keyword evidence="3" id="KW-1185">Reference proteome</keyword>
<organism evidence="2 3">
    <name type="scientific">Sulfitobacter brevis</name>
    <dbReference type="NCBI Taxonomy" id="74348"/>
    <lineage>
        <taxon>Bacteria</taxon>
        <taxon>Pseudomonadati</taxon>
        <taxon>Pseudomonadota</taxon>
        <taxon>Alphaproteobacteria</taxon>
        <taxon>Rhodobacterales</taxon>
        <taxon>Roseobacteraceae</taxon>
        <taxon>Sulfitobacter</taxon>
    </lineage>
</organism>
<dbReference type="OrthoDB" id="7832342at2"/>
<dbReference type="Proteomes" id="UP000198977">
    <property type="component" value="Unassembled WGS sequence"/>
</dbReference>
<sequence length="279" mass="30819">MRTLRIVILALFPLAWPAMAEQRDPSLLACETQATQNWIAEAFAGSEVLNGAMEGRVEVKAPAVIRDATLERARIGFSLRHGPEGTERRVAFVNVAVTDMQSHDRYGAAITTHRKDPGLSVFLSDVALHPGWPIWESYETTNYDAITLDAAEALYAQAVTIIDWNADAAIDSKGQTTQLVDVAISGNGNRPLRLWRPGPHYLVHSSIEKPGGGTLIWLKDCDRTRLRIFASRFNGADRLSADQVSCDQGTFPHIEYLPNDPRQTGDMHPVFEVCPKSVD</sequence>
<protein>
    <submittedName>
        <fullName evidence="2">Uncharacterized protein</fullName>
    </submittedName>
</protein>
<evidence type="ECO:0000313" key="2">
    <source>
        <dbReference type="EMBL" id="SFF03084.1"/>
    </source>
</evidence>
<evidence type="ECO:0000313" key="3">
    <source>
        <dbReference type="Proteomes" id="UP000198977"/>
    </source>
</evidence>
<feature type="signal peptide" evidence="1">
    <location>
        <begin position="1"/>
        <end position="20"/>
    </location>
</feature>
<evidence type="ECO:0000256" key="1">
    <source>
        <dbReference type="SAM" id="SignalP"/>
    </source>
</evidence>
<accession>A0A1I2FC88</accession>
<name>A0A1I2FC88_9RHOB</name>
<dbReference type="AlphaFoldDB" id="A0A1I2FC88"/>